<keyword evidence="2 8" id="KW-0963">Cytoplasm</keyword>
<feature type="binding site" evidence="8">
    <location>
        <position position="235"/>
    </location>
    <ligand>
        <name>Fe(3+)</name>
        <dbReference type="ChEBI" id="CHEBI:29034"/>
    </ligand>
</feature>
<dbReference type="InterPro" id="IPR006680">
    <property type="entry name" value="Amidohydro-rel"/>
</dbReference>
<gene>
    <name evidence="8" type="primary">hutI</name>
    <name evidence="10" type="ORF">pLM20P5_p19</name>
</gene>
<dbReference type="GO" id="GO:0019556">
    <property type="term" value="P:L-histidine catabolic process to glutamate and formamide"/>
    <property type="evidence" value="ECO:0007669"/>
    <property type="project" value="UniProtKB-UniRule"/>
</dbReference>
<feature type="binding site" evidence="8">
    <location>
        <position position="65"/>
    </location>
    <ligand>
        <name>Fe(3+)</name>
        <dbReference type="ChEBI" id="CHEBI:29034"/>
    </ligand>
</feature>
<dbReference type="SUPFAM" id="SSF51556">
    <property type="entry name" value="Metallo-dependent hydrolases"/>
    <property type="match status" value="1"/>
</dbReference>
<accession>A0A0D5A0U5</accession>
<name>A0A0D5A0U5_9RHOB</name>
<dbReference type="AlphaFoldDB" id="A0A0D5A0U5"/>
<evidence type="ECO:0000256" key="4">
    <source>
        <dbReference type="ARBA" id="ARBA00022801"/>
    </source>
</evidence>
<feature type="binding site" evidence="8">
    <location>
        <position position="310"/>
    </location>
    <ligand>
        <name>Fe(3+)</name>
        <dbReference type="ChEBI" id="CHEBI:29034"/>
    </ligand>
</feature>
<dbReference type="UniPathway" id="UPA00379">
    <property type="reaction ID" value="UER00551"/>
</dbReference>
<feature type="binding site" evidence="8">
    <location>
        <position position="314"/>
    </location>
    <ligand>
        <name>N-formimidoyl-L-glutamate</name>
        <dbReference type="ChEBI" id="CHEBI:58928"/>
    </ligand>
</feature>
<comment type="subcellular location">
    <subcellularLocation>
        <location evidence="8">Cytoplasm</location>
    </subcellularLocation>
</comment>
<feature type="binding site" evidence="8">
    <location>
        <position position="235"/>
    </location>
    <ligand>
        <name>Zn(2+)</name>
        <dbReference type="ChEBI" id="CHEBI:29105"/>
    </ligand>
</feature>
<feature type="binding site" evidence="8">
    <location>
        <position position="315"/>
    </location>
    <ligand>
        <name>4-imidazolone-5-propanoate</name>
        <dbReference type="ChEBI" id="CHEBI:77893"/>
    </ligand>
</feature>
<dbReference type="HAMAP" id="MF_00372">
    <property type="entry name" value="HutI"/>
    <property type="match status" value="1"/>
</dbReference>
<dbReference type="SUPFAM" id="SSF51338">
    <property type="entry name" value="Composite domain of metallo-dependent hydrolases"/>
    <property type="match status" value="1"/>
</dbReference>
<dbReference type="EC" id="3.5.2.7" evidence="1 8"/>
<comment type="cofactor">
    <cofactor evidence="8">
        <name>Zn(2+)</name>
        <dbReference type="ChEBI" id="CHEBI:29105"/>
    </cofactor>
    <cofactor evidence="8">
        <name>Fe(3+)</name>
        <dbReference type="ChEBI" id="CHEBI:29034"/>
    </cofactor>
    <text evidence="8">Binds 1 zinc or iron ion per subunit.</text>
</comment>
<evidence type="ECO:0000256" key="5">
    <source>
        <dbReference type="ARBA" id="ARBA00022808"/>
    </source>
</evidence>
<protein>
    <recommendedName>
        <fullName evidence="1 8">Imidazolonepropionase</fullName>
        <ecNumber evidence="1 8">3.5.2.7</ecNumber>
    </recommendedName>
    <alternativeName>
        <fullName evidence="8">Imidazolone-5-propionate hydrolase</fullName>
    </alternativeName>
</protein>
<dbReference type="EMBL" id="KM659097">
    <property type="protein sequence ID" value="AJW30112.1"/>
    <property type="molecule type" value="Genomic_DNA"/>
</dbReference>
<evidence type="ECO:0000256" key="2">
    <source>
        <dbReference type="ARBA" id="ARBA00022490"/>
    </source>
</evidence>
<dbReference type="GO" id="GO:0005506">
    <property type="term" value="F:iron ion binding"/>
    <property type="evidence" value="ECO:0007669"/>
    <property type="project" value="UniProtKB-UniRule"/>
</dbReference>
<sequence>MSAPPPSALTLANARLVTLTGEGYGLIERGWLRIEDGRIAALGEGEAEGEDMGGRLVTPALIDCHTHLVFGGDRAREFEMRLQGASYEEIARAGGGILSTVTATRAATEDELVASALPRLDALLAEGAATVEVKSGYGLTIADELKMLRAARRLAAERPVRIVTSWLAAHAVPPEYKDRPDAYLDEVAIPGLRQAHAEGLVDAVDGFCEGIAFSVAQMARLFDVAAELGLPVKLHAEQLSHLGGSRLVAGRGGLSADHVEYADAEDATALAQAGTVATLLPGAFYALRETQMPPMAAFRQAGTILALATDCNPGTSPLTSLLLAMNMGATLFRLTPEEALRGVTANAARALGLADRGRLEPGLRADLAVWNVAHPAELTYRIGFNPLHRRYFEGKPC</sequence>
<evidence type="ECO:0000256" key="6">
    <source>
        <dbReference type="ARBA" id="ARBA00022833"/>
    </source>
</evidence>
<comment type="function">
    <text evidence="8">Catalyzes the hydrolytic cleavage of the carbon-nitrogen bond in imidazolone-5-propanoate to yield N-formimidoyl-L-glutamate. It is the third step in the universal histidine degradation pathway.</text>
</comment>
<keyword evidence="3 8" id="KW-0479">Metal-binding</keyword>
<dbReference type="NCBIfam" id="TIGR01224">
    <property type="entry name" value="hutI"/>
    <property type="match status" value="1"/>
</dbReference>
<comment type="catalytic activity">
    <reaction evidence="8">
        <text>4-imidazolone-5-propanoate + H2O = N-formimidoyl-L-glutamate</text>
        <dbReference type="Rhea" id="RHEA:23660"/>
        <dbReference type="ChEBI" id="CHEBI:15377"/>
        <dbReference type="ChEBI" id="CHEBI:58928"/>
        <dbReference type="ChEBI" id="CHEBI:77893"/>
        <dbReference type="EC" id="3.5.2.7"/>
    </reaction>
</comment>
<dbReference type="PANTHER" id="PTHR42752:SF1">
    <property type="entry name" value="IMIDAZOLONEPROPIONASE-RELATED"/>
    <property type="match status" value="1"/>
</dbReference>
<keyword evidence="5 8" id="KW-0369">Histidine metabolism</keyword>
<geneLocation type="plasmid" evidence="10">
    <name>pLM20P5</name>
</geneLocation>
<keyword evidence="4 8" id="KW-0378">Hydrolase</keyword>
<evidence type="ECO:0000256" key="1">
    <source>
        <dbReference type="ARBA" id="ARBA00012864"/>
    </source>
</evidence>
<feature type="binding site" evidence="8">
    <location>
        <position position="67"/>
    </location>
    <ligand>
        <name>Zn(2+)</name>
        <dbReference type="ChEBI" id="CHEBI:29105"/>
    </ligand>
</feature>
<feature type="binding site" evidence="8">
    <location>
        <position position="137"/>
    </location>
    <ligand>
        <name>4-imidazolone-5-propanoate</name>
        <dbReference type="ChEBI" id="CHEBI:77893"/>
    </ligand>
</feature>
<evidence type="ECO:0000256" key="3">
    <source>
        <dbReference type="ARBA" id="ARBA00022723"/>
    </source>
</evidence>
<dbReference type="Gene3D" id="3.20.20.140">
    <property type="entry name" value="Metal-dependent hydrolases"/>
    <property type="match status" value="1"/>
</dbReference>
<keyword evidence="10" id="KW-0614">Plasmid</keyword>
<feature type="binding site" evidence="8">
    <location>
        <position position="310"/>
    </location>
    <ligand>
        <name>Zn(2+)</name>
        <dbReference type="ChEBI" id="CHEBI:29105"/>
    </ligand>
</feature>
<feature type="binding site" evidence="8">
    <location>
        <position position="238"/>
    </location>
    <ligand>
        <name>4-imidazolone-5-propanoate</name>
        <dbReference type="ChEBI" id="CHEBI:77893"/>
    </ligand>
</feature>
<feature type="binding site" evidence="8">
    <location>
        <position position="65"/>
    </location>
    <ligand>
        <name>Zn(2+)</name>
        <dbReference type="ChEBI" id="CHEBI:29105"/>
    </ligand>
</feature>
<dbReference type="RefSeq" id="WP_028720526.1">
    <property type="nucleotide sequence ID" value="NZ_CBCSFT010000052.1"/>
</dbReference>
<dbReference type="GO" id="GO:0019557">
    <property type="term" value="P:L-histidine catabolic process to glutamate and formate"/>
    <property type="evidence" value="ECO:0007669"/>
    <property type="project" value="UniProtKB-UniPathway"/>
</dbReference>
<keyword evidence="7 8" id="KW-0408">Iron</keyword>
<organism evidence="10">
    <name type="scientific">Paracoccus yeei</name>
    <dbReference type="NCBI Taxonomy" id="147645"/>
    <lineage>
        <taxon>Bacteria</taxon>
        <taxon>Pseudomonadati</taxon>
        <taxon>Pseudomonadota</taxon>
        <taxon>Alphaproteobacteria</taxon>
        <taxon>Rhodobacterales</taxon>
        <taxon>Paracoccaceae</taxon>
        <taxon>Paracoccus</taxon>
    </lineage>
</organism>
<reference evidence="10" key="1">
    <citation type="submission" date="2014-09" db="EMBL/GenBank/DDBJ databases">
        <title>The mobilome of the heavy metals and metalloids hypertolerant bacteria from the Lubin copper mine (Poland).</title>
        <authorList>
            <person name="Dziewit L."/>
            <person name="Bartosik D."/>
        </authorList>
    </citation>
    <scope>NUCLEOTIDE SEQUENCE</scope>
    <source>
        <plasmid evidence="10">pLM20P5</plasmid>
    </source>
</reference>
<feature type="binding site" evidence="8">
    <location>
        <position position="170"/>
    </location>
    <ligand>
        <name>4-imidazolone-5-propanoate</name>
        <dbReference type="ChEBI" id="CHEBI:77893"/>
    </ligand>
</feature>
<dbReference type="InterPro" id="IPR005920">
    <property type="entry name" value="HutI"/>
</dbReference>
<feature type="domain" description="Amidohydrolase-related" evidence="9">
    <location>
        <begin position="56"/>
        <end position="374"/>
    </location>
</feature>
<dbReference type="GO" id="GO:0050480">
    <property type="term" value="F:imidazolonepropionase activity"/>
    <property type="evidence" value="ECO:0007669"/>
    <property type="project" value="UniProtKB-UniRule"/>
</dbReference>
<evidence type="ECO:0000256" key="7">
    <source>
        <dbReference type="ARBA" id="ARBA00023004"/>
    </source>
</evidence>
<evidence type="ECO:0000259" key="9">
    <source>
        <dbReference type="Pfam" id="PF01979"/>
    </source>
</evidence>
<evidence type="ECO:0000313" key="10">
    <source>
        <dbReference type="EMBL" id="AJW30112.1"/>
    </source>
</evidence>
<dbReference type="InterPro" id="IPR011059">
    <property type="entry name" value="Metal-dep_hydrolase_composite"/>
</dbReference>
<keyword evidence="6 8" id="KW-0862">Zinc</keyword>
<feature type="binding site" evidence="8">
    <location>
        <position position="74"/>
    </location>
    <ligand>
        <name>4-imidazolone-5-propanoate</name>
        <dbReference type="ChEBI" id="CHEBI:77893"/>
    </ligand>
</feature>
<dbReference type="GO" id="GO:0005737">
    <property type="term" value="C:cytoplasm"/>
    <property type="evidence" value="ECO:0007669"/>
    <property type="project" value="UniProtKB-SubCell"/>
</dbReference>
<dbReference type="FunFam" id="3.20.20.140:FF:000007">
    <property type="entry name" value="Imidazolonepropionase"/>
    <property type="match status" value="1"/>
</dbReference>
<comment type="pathway">
    <text evidence="8">Amino-acid degradation; L-histidine degradation into L-glutamate; N-formimidoyl-L-glutamate from L-histidine: step 3/3.</text>
</comment>
<dbReference type="Gene3D" id="2.30.40.10">
    <property type="entry name" value="Urease, subunit C, domain 1"/>
    <property type="match status" value="1"/>
</dbReference>
<feature type="binding site" evidence="8">
    <location>
        <position position="137"/>
    </location>
    <ligand>
        <name>N-formimidoyl-L-glutamate</name>
        <dbReference type="ChEBI" id="CHEBI:58928"/>
    </ligand>
</feature>
<dbReference type="InterPro" id="IPR032466">
    <property type="entry name" value="Metal_Hydrolase"/>
</dbReference>
<proteinExistence type="inferred from homology"/>
<dbReference type="PANTHER" id="PTHR42752">
    <property type="entry name" value="IMIDAZOLONEPROPIONASE"/>
    <property type="match status" value="1"/>
</dbReference>
<dbReference type="Pfam" id="PF01979">
    <property type="entry name" value="Amidohydro_1"/>
    <property type="match status" value="1"/>
</dbReference>
<evidence type="ECO:0000256" key="8">
    <source>
        <dbReference type="HAMAP-Rule" id="MF_00372"/>
    </source>
</evidence>
<dbReference type="GO" id="GO:0008270">
    <property type="term" value="F:zinc ion binding"/>
    <property type="evidence" value="ECO:0007669"/>
    <property type="project" value="UniProtKB-UniRule"/>
</dbReference>
<feature type="binding site" evidence="8">
    <location>
        <position position="67"/>
    </location>
    <ligand>
        <name>Fe(3+)</name>
        <dbReference type="ChEBI" id="CHEBI:29034"/>
    </ligand>
</feature>
<feature type="binding site" evidence="8">
    <location>
        <position position="312"/>
    </location>
    <ligand>
        <name>N-formimidoyl-L-glutamate</name>
        <dbReference type="ChEBI" id="CHEBI:58928"/>
    </ligand>
</feature>
<comment type="similarity">
    <text evidence="8">Belongs to the metallo-dependent hydrolases superfamily. HutI family.</text>
</comment>